<reference evidence="4 5" key="1">
    <citation type="submission" date="2019-05" db="EMBL/GenBank/DDBJ databases">
        <title>A Chromosome-scale Meerkat (S. suricatta) Genome Assembly.</title>
        <authorList>
            <person name="Dudchenko O."/>
            <person name="Lieberman Aiden E."/>
            <person name="Tung J."/>
            <person name="Barreiro L.B."/>
            <person name="Clutton-Brock T.H."/>
        </authorList>
    </citation>
    <scope>NUCLEOTIDE SEQUENCE [LARGE SCALE GENOMIC DNA]</scope>
</reference>
<dbReference type="InterPro" id="IPR002423">
    <property type="entry name" value="Cpn60/GroEL/TCP-1"/>
</dbReference>
<evidence type="ECO:0000256" key="1">
    <source>
        <dbReference type="ARBA" id="ARBA00022741"/>
    </source>
</evidence>
<keyword evidence="1" id="KW-0547">Nucleotide-binding</keyword>
<proteinExistence type="predicted"/>
<name>A0A673TIV3_SURSU</name>
<keyword evidence="2" id="KW-0067">ATP-binding</keyword>
<accession>A0A673TIV3</accession>
<organism evidence="4 5">
    <name type="scientific">Suricata suricatta</name>
    <name type="common">Meerkat</name>
    <dbReference type="NCBI Taxonomy" id="37032"/>
    <lineage>
        <taxon>Eukaryota</taxon>
        <taxon>Metazoa</taxon>
        <taxon>Chordata</taxon>
        <taxon>Craniata</taxon>
        <taxon>Vertebrata</taxon>
        <taxon>Euteleostomi</taxon>
        <taxon>Mammalia</taxon>
        <taxon>Eutheria</taxon>
        <taxon>Laurasiatheria</taxon>
        <taxon>Carnivora</taxon>
        <taxon>Feliformia</taxon>
        <taxon>Herpestidae</taxon>
        <taxon>Suricata</taxon>
    </lineage>
</organism>
<dbReference type="InterPro" id="IPR017998">
    <property type="entry name" value="Chaperone_TCP-1"/>
</dbReference>
<dbReference type="Pfam" id="PF00118">
    <property type="entry name" value="Cpn60_TCP1"/>
    <property type="match status" value="1"/>
</dbReference>
<evidence type="ECO:0000313" key="4">
    <source>
        <dbReference type="Ensembl" id="ENSSSUP00005013222.1"/>
    </source>
</evidence>
<dbReference type="Ensembl" id="ENSSSUT00005015102.1">
    <property type="protein sequence ID" value="ENSSSUP00005013222.1"/>
    <property type="gene ID" value="ENSSSUG00005008487.1"/>
</dbReference>
<reference evidence="4" key="2">
    <citation type="submission" date="2025-08" db="UniProtKB">
        <authorList>
            <consortium name="Ensembl"/>
        </authorList>
    </citation>
    <scope>IDENTIFICATION</scope>
</reference>
<dbReference type="GO" id="GO:0005524">
    <property type="term" value="F:ATP binding"/>
    <property type="evidence" value="ECO:0007669"/>
    <property type="project" value="UniProtKB-KW"/>
</dbReference>
<dbReference type="GO" id="GO:0140662">
    <property type="term" value="F:ATP-dependent protein folding chaperone"/>
    <property type="evidence" value="ECO:0007669"/>
    <property type="project" value="InterPro"/>
</dbReference>
<dbReference type="InterPro" id="IPR027413">
    <property type="entry name" value="GROEL-like_equatorial_sf"/>
</dbReference>
<dbReference type="Gene3D" id="1.10.560.10">
    <property type="entry name" value="GroEL-like equatorial domain"/>
    <property type="match status" value="1"/>
</dbReference>
<dbReference type="SUPFAM" id="SSF48592">
    <property type="entry name" value="GroEL equatorial domain-like"/>
    <property type="match status" value="1"/>
</dbReference>
<evidence type="ECO:0000313" key="5">
    <source>
        <dbReference type="Proteomes" id="UP000472268"/>
    </source>
</evidence>
<evidence type="ECO:0000256" key="3">
    <source>
        <dbReference type="ARBA" id="ARBA00023186"/>
    </source>
</evidence>
<keyword evidence="3" id="KW-0143">Chaperone</keyword>
<protein>
    <submittedName>
        <fullName evidence="4">Uncharacterized protein</fullName>
    </submittedName>
</protein>
<dbReference type="PANTHER" id="PTHR11353">
    <property type="entry name" value="CHAPERONIN"/>
    <property type="match status" value="1"/>
</dbReference>
<dbReference type="AlphaFoldDB" id="A0A673TIV3"/>
<evidence type="ECO:0000256" key="2">
    <source>
        <dbReference type="ARBA" id="ARBA00022840"/>
    </source>
</evidence>
<sequence>MIQDGKGDVTITNDGATILKQSQVLRPAARMLSKAPDVEAGDGTTSGVIIAAELAEECNLNGLANCSRLQAVPALEKQLQMLSAALTNR</sequence>
<reference evidence="4" key="3">
    <citation type="submission" date="2025-09" db="UniProtKB">
        <authorList>
            <consortium name="Ensembl"/>
        </authorList>
    </citation>
    <scope>IDENTIFICATION</scope>
</reference>
<dbReference type="GO" id="GO:0005832">
    <property type="term" value="C:chaperonin-containing T-complex"/>
    <property type="evidence" value="ECO:0007669"/>
    <property type="project" value="UniProtKB-ARBA"/>
</dbReference>
<dbReference type="Proteomes" id="UP000472268">
    <property type="component" value="Chromosome 11"/>
</dbReference>
<keyword evidence="5" id="KW-1185">Reference proteome</keyword>